<name>A0A2H0N812_9BACT</name>
<evidence type="ECO:0000313" key="2">
    <source>
        <dbReference type="EMBL" id="PIR05042.1"/>
    </source>
</evidence>
<organism evidence="2 3">
    <name type="scientific">Candidatus Liptonbacteria bacterium CG11_big_fil_rev_8_21_14_0_20_35_14</name>
    <dbReference type="NCBI Taxonomy" id="1974634"/>
    <lineage>
        <taxon>Bacteria</taxon>
        <taxon>Candidatus Liptoniibacteriota</taxon>
    </lineage>
</organism>
<dbReference type="EMBL" id="PCWO01000018">
    <property type="protein sequence ID" value="PIR05042.1"/>
    <property type="molecule type" value="Genomic_DNA"/>
</dbReference>
<evidence type="ECO:0000313" key="3">
    <source>
        <dbReference type="Proteomes" id="UP000229893"/>
    </source>
</evidence>
<keyword evidence="1" id="KW-0812">Transmembrane</keyword>
<evidence type="ECO:0000256" key="1">
    <source>
        <dbReference type="SAM" id="Phobius"/>
    </source>
</evidence>
<feature type="transmembrane region" description="Helical" evidence="1">
    <location>
        <begin position="300"/>
        <end position="320"/>
    </location>
</feature>
<feature type="transmembrane region" description="Helical" evidence="1">
    <location>
        <begin position="357"/>
        <end position="376"/>
    </location>
</feature>
<keyword evidence="1" id="KW-1133">Transmembrane helix</keyword>
<keyword evidence="1" id="KW-0472">Membrane</keyword>
<feature type="transmembrane region" description="Helical" evidence="1">
    <location>
        <begin position="12"/>
        <end position="31"/>
    </location>
</feature>
<accession>A0A2H0N812</accession>
<reference evidence="2 3" key="1">
    <citation type="submission" date="2017-09" db="EMBL/GenBank/DDBJ databases">
        <title>Depth-based differentiation of microbial function through sediment-hosted aquifers and enrichment of novel symbionts in the deep terrestrial subsurface.</title>
        <authorList>
            <person name="Probst A.J."/>
            <person name="Ladd B."/>
            <person name="Jarett J.K."/>
            <person name="Geller-Mcgrath D.E."/>
            <person name="Sieber C.M."/>
            <person name="Emerson J.B."/>
            <person name="Anantharaman K."/>
            <person name="Thomas B.C."/>
            <person name="Malmstrom R."/>
            <person name="Stieglmeier M."/>
            <person name="Klingl A."/>
            <person name="Woyke T."/>
            <person name="Ryan C.M."/>
            <person name="Banfield J.F."/>
        </authorList>
    </citation>
    <scope>NUCLEOTIDE SEQUENCE [LARGE SCALE GENOMIC DNA]</scope>
    <source>
        <strain evidence="2">CG11_big_fil_rev_8_21_14_0_20_35_14</strain>
    </source>
</reference>
<gene>
    <name evidence="2" type="ORF">COV57_01175</name>
</gene>
<comment type="caution">
    <text evidence="2">The sequence shown here is derived from an EMBL/GenBank/DDBJ whole genome shotgun (WGS) entry which is preliminary data.</text>
</comment>
<feature type="transmembrane region" description="Helical" evidence="1">
    <location>
        <begin position="145"/>
        <end position="162"/>
    </location>
</feature>
<dbReference type="Proteomes" id="UP000229893">
    <property type="component" value="Unassembled WGS sequence"/>
</dbReference>
<proteinExistence type="predicted"/>
<feature type="transmembrane region" description="Helical" evidence="1">
    <location>
        <begin position="120"/>
        <end position="138"/>
    </location>
</feature>
<evidence type="ECO:0008006" key="4">
    <source>
        <dbReference type="Google" id="ProtNLM"/>
    </source>
</evidence>
<feature type="transmembrane region" description="Helical" evidence="1">
    <location>
        <begin position="168"/>
        <end position="192"/>
    </location>
</feature>
<dbReference type="AlphaFoldDB" id="A0A2H0N812"/>
<sequence>MKIIKDLFDKYSLSISATIFLIFSTLIILITNKVFGVDSLYHIKHAFLYKQNGLLDTSFPYVSASTIAEYGADIWYGFHIILIPFTFIDDPLLSVKIATIFLATLSLTSFFWLIKSINIKYPFFWTVVLLFSSADFLFRIFMVRPHIVSLLLSFALLIYFIKNKPYSIFFTSVLVSFIHIALAWVPILIIIISTLASFITEKKIYIKNILASFLGLLGGVLLHPNIIGTLKLSYIQIVELFITKGQDIPMQFGRELNLLNFGDIILQYIPLFAYLIFILFIIFSIYINKAWTDISPPNKKTLIANLLLSFIFLILAFISARRSTDFLSVFSILLSASLLTSLFEIQNFRPIIKAQSFYIISGIFLVFMILNGSLIFNQFIKNTVDPHKFEATSSWLKANTSQGDIVFNAYWDNFPNLFFWNSHNYYISGMDPIFQYSFSQDLYWKAYFIAYNGQPITCGEMKCIEDKVEDIGLVLKRDFKAKYIIVEHRRSSNLYKNLEEGNLTGFKKVFTGETESIYQII</sequence>
<feature type="transmembrane region" description="Helical" evidence="1">
    <location>
        <begin position="265"/>
        <end position="288"/>
    </location>
</feature>
<feature type="transmembrane region" description="Helical" evidence="1">
    <location>
        <begin position="326"/>
        <end position="345"/>
    </location>
</feature>
<feature type="transmembrane region" description="Helical" evidence="1">
    <location>
        <begin position="95"/>
        <end position="114"/>
    </location>
</feature>
<feature type="transmembrane region" description="Helical" evidence="1">
    <location>
        <begin position="204"/>
        <end position="222"/>
    </location>
</feature>
<protein>
    <recommendedName>
        <fullName evidence="4">Glycosyltransferase RgtA/B/C/D-like domain-containing protein</fullName>
    </recommendedName>
</protein>